<reference evidence="3 4" key="1">
    <citation type="journal article" date="2014" name="Int. J. Syst. Evol. Microbiol.">
        <title>Complete genome sequence of Corynebacterium casei LMG S-19264T (=DSM 44701T), isolated from a smear-ripened cheese.</title>
        <authorList>
            <consortium name="US DOE Joint Genome Institute (JGI-PGF)"/>
            <person name="Walter F."/>
            <person name="Albersmeier A."/>
            <person name="Kalinowski J."/>
            <person name="Ruckert C."/>
        </authorList>
    </citation>
    <scope>NUCLEOTIDE SEQUENCE [LARGE SCALE GENOMIC DNA]</scope>
    <source>
        <strain evidence="3 4">JCM 4677</strain>
    </source>
</reference>
<keyword evidence="2" id="KW-0472">Membrane</keyword>
<sequence length="208" mass="22772">MQGHGQAQPVKPPPPTGQLVFLRVFFVVLSVCSCGLLGWAMMLRLALVTRRSVDWGLLVAVLATEVLGFVLVGAEPGDEIHTTGGWTGLTLLLGSLVPAVGYYLAADIRHFHQVRYTYQGYPSLQQPPARPYGYPQQPYATTTGPHTQVPPMAPTPHPQPQPQPQVRPQPSAPTPTPPPQRPAPARIDQVRAELDELSDYLRKHEDGR</sequence>
<evidence type="ECO:0000313" key="4">
    <source>
        <dbReference type="Proteomes" id="UP000516444"/>
    </source>
</evidence>
<accession>A0A7G1NZH7</accession>
<feature type="compositionally biased region" description="Pro residues" evidence="1">
    <location>
        <begin position="151"/>
        <end position="182"/>
    </location>
</feature>
<feature type="transmembrane region" description="Helical" evidence="2">
    <location>
        <begin position="20"/>
        <end position="43"/>
    </location>
</feature>
<feature type="transmembrane region" description="Helical" evidence="2">
    <location>
        <begin position="86"/>
        <end position="105"/>
    </location>
</feature>
<proteinExistence type="predicted"/>
<evidence type="ECO:0000313" key="3">
    <source>
        <dbReference type="EMBL" id="BCL28369.1"/>
    </source>
</evidence>
<protein>
    <recommendedName>
        <fullName evidence="5">Integral membrane protein</fullName>
    </recommendedName>
</protein>
<keyword evidence="2" id="KW-0812">Transmembrane</keyword>
<evidence type="ECO:0008006" key="5">
    <source>
        <dbReference type="Google" id="ProtNLM"/>
    </source>
</evidence>
<evidence type="ECO:0000256" key="2">
    <source>
        <dbReference type="SAM" id="Phobius"/>
    </source>
</evidence>
<dbReference type="AlphaFoldDB" id="A0A7G1NZH7"/>
<feature type="transmembrane region" description="Helical" evidence="2">
    <location>
        <begin position="55"/>
        <end position="74"/>
    </location>
</feature>
<dbReference type="RefSeq" id="WP_190850634.1">
    <property type="nucleotide sequence ID" value="NZ_AP023440.1"/>
</dbReference>
<keyword evidence="4" id="KW-1185">Reference proteome</keyword>
<gene>
    <name evidence="3" type="ORF">GCM10017557_32280</name>
</gene>
<evidence type="ECO:0000256" key="1">
    <source>
        <dbReference type="SAM" id="MobiDB-lite"/>
    </source>
</evidence>
<dbReference type="Proteomes" id="UP000516444">
    <property type="component" value="Chromosome"/>
</dbReference>
<feature type="region of interest" description="Disordered" evidence="1">
    <location>
        <begin position="127"/>
        <end position="188"/>
    </location>
</feature>
<dbReference type="KEGG" id="sgm:GCM10017557_32280"/>
<keyword evidence="2" id="KW-1133">Transmembrane helix</keyword>
<dbReference type="EMBL" id="AP023440">
    <property type="protein sequence ID" value="BCL28369.1"/>
    <property type="molecule type" value="Genomic_DNA"/>
</dbReference>
<name>A0A7G1NZH7_9ACTN</name>
<organism evidence="3 4">
    <name type="scientific">Streptomyces aurantiacus</name>
    <dbReference type="NCBI Taxonomy" id="47760"/>
    <lineage>
        <taxon>Bacteria</taxon>
        <taxon>Bacillati</taxon>
        <taxon>Actinomycetota</taxon>
        <taxon>Actinomycetes</taxon>
        <taxon>Kitasatosporales</taxon>
        <taxon>Streptomycetaceae</taxon>
        <taxon>Streptomyces</taxon>
        <taxon>Streptomyces aurantiacus group</taxon>
    </lineage>
</organism>